<evidence type="ECO:0000256" key="5">
    <source>
        <dbReference type="ARBA" id="ARBA00022630"/>
    </source>
</evidence>
<proteinExistence type="inferred from homology"/>
<comment type="caution">
    <text evidence="18">The sequence shown here is derived from an EMBL/GenBank/DDBJ whole genome shotgun (WGS) entry which is preliminary data.</text>
</comment>
<dbReference type="Proteomes" id="UP001497472">
    <property type="component" value="Unassembled WGS sequence"/>
</dbReference>
<evidence type="ECO:0000256" key="11">
    <source>
        <dbReference type="ARBA" id="ARBA00048499"/>
    </source>
</evidence>
<dbReference type="InterPro" id="IPR006091">
    <property type="entry name" value="Acyl-CoA_Oxase/DH_mid-dom"/>
</dbReference>
<dbReference type="PROSITE" id="PS00073">
    <property type="entry name" value="ACYL_COA_DH_2"/>
    <property type="match status" value="1"/>
</dbReference>
<sequence>MLRLISKSLASLGPASNKRFIASLSALPDTYQMLYQTCRDFAEQELKPHAAKFDREHLYPEDAIKKMGELGLMAIATPEDLGGSGLDYLAYAIALEEISRGCASAGVIMSVNNSLYLGPVVYFGTDKQKEEFVTPFCMGEKVGCFALSEPGNGSDAGAASTTAKDADDKWIINGTKCWITNGYESRASVVFATTDKSLKHKGISAFIVPKPIKGLELGKKEDKLGIRGSSTCSLMFEDCSIPKENILGTPGMGFKIAMMTLDAGRIGIAAQALGIAQASLDVAVDYASKRIAFGKPILKLQAIQNKIADIALRIESARLLTWRAAWLKDNKKPFTKEAAMAKLAASEAATFASHQCIQVLGGMGYVSDMPAERHYRDARITEIYEGTSEIQRLVIGLQVAKEYGL</sequence>
<dbReference type="GO" id="GO:0046359">
    <property type="term" value="P:butyrate catabolic process"/>
    <property type="evidence" value="ECO:0007669"/>
    <property type="project" value="TreeGrafter"/>
</dbReference>
<dbReference type="Pfam" id="PF02770">
    <property type="entry name" value="Acyl-CoA_dh_M"/>
    <property type="match status" value="1"/>
</dbReference>
<evidence type="ECO:0000256" key="13">
    <source>
        <dbReference type="ARBA" id="ARBA00050758"/>
    </source>
</evidence>
<evidence type="ECO:0000256" key="3">
    <source>
        <dbReference type="ARBA" id="ARBA00009347"/>
    </source>
</evidence>
<keyword evidence="7 14" id="KW-0560">Oxidoreductase</keyword>
<dbReference type="InterPro" id="IPR013786">
    <property type="entry name" value="AcylCoA_DH/ox_N"/>
</dbReference>
<dbReference type="EC" id="1.3.8.1" evidence="4"/>
<dbReference type="Pfam" id="PF00441">
    <property type="entry name" value="Acyl-CoA_dh_1"/>
    <property type="match status" value="1"/>
</dbReference>
<dbReference type="Gene3D" id="1.20.140.10">
    <property type="entry name" value="Butyryl-CoA Dehydrogenase, subunit A, domain 3"/>
    <property type="match status" value="1"/>
</dbReference>
<dbReference type="PIRSF" id="PIRSF016578">
    <property type="entry name" value="HsaA"/>
    <property type="match status" value="1"/>
</dbReference>
<keyword evidence="6 14" id="KW-0274">FAD</keyword>
<comment type="similarity">
    <text evidence="3 14">Belongs to the acyl-CoA dehydrogenase family.</text>
</comment>
<dbReference type="InterPro" id="IPR009100">
    <property type="entry name" value="AcylCoA_DH/oxidase_NM_dom_sf"/>
</dbReference>
<dbReference type="SUPFAM" id="SSF56645">
    <property type="entry name" value="Acyl-CoA dehydrogenase NM domain-like"/>
    <property type="match status" value="1"/>
</dbReference>
<accession>A0AAV1IXP5</accession>
<dbReference type="GO" id="GO:0050660">
    <property type="term" value="F:flavin adenine dinucleotide binding"/>
    <property type="evidence" value="ECO:0007669"/>
    <property type="project" value="InterPro"/>
</dbReference>
<evidence type="ECO:0000256" key="10">
    <source>
        <dbReference type="ARBA" id="ARBA00045387"/>
    </source>
</evidence>
<feature type="domain" description="Acyl-CoA dehydrogenase/oxidase C-terminal" evidence="15">
    <location>
        <begin position="251"/>
        <end position="396"/>
    </location>
</feature>
<dbReference type="InterPro" id="IPR036250">
    <property type="entry name" value="AcylCo_DH-like_C"/>
</dbReference>
<evidence type="ECO:0000259" key="17">
    <source>
        <dbReference type="Pfam" id="PF02771"/>
    </source>
</evidence>
<comment type="function">
    <text evidence="10">Short-chain specific acyl-CoA dehydrogenase is one of the acyl-CoA dehydrogenases that catalyze the first step of mitochondrial fatty acid beta-oxidation, an aerobic process breaking down fatty acids into acetyl-CoA and allowing the production of energy from fats. The first step of fatty acid beta-oxidation consists in the removal of one hydrogen from C-2 and C-3 of the straight-chain fatty acyl-CoA thioester, resulting in the formation of trans-2-enoyl-CoA. Among the different mitochondrial acyl-CoA dehydrogenases, short-chain specific acyl-CoA dehydrogenase acts specifically on acyl-CoAs with saturated 4 to 6 carbons long primary chains.</text>
</comment>
<feature type="domain" description="Acyl-CoA oxidase/dehydrogenase middle" evidence="16">
    <location>
        <begin position="144"/>
        <end position="239"/>
    </location>
</feature>
<dbReference type="Gene3D" id="1.10.540.10">
    <property type="entry name" value="Acyl-CoA dehydrogenase/oxidase, N-terminal domain"/>
    <property type="match status" value="1"/>
</dbReference>
<evidence type="ECO:0000256" key="2">
    <source>
        <dbReference type="ARBA" id="ARBA00005198"/>
    </source>
</evidence>
<dbReference type="InterPro" id="IPR046373">
    <property type="entry name" value="Acyl-CoA_Oxase/DH_mid-dom_sf"/>
</dbReference>
<dbReference type="PROSITE" id="PS00072">
    <property type="entry name" value="ACYL_COA_DH_1"/>
    <property type="match status" value="1"/>
</dbReference>
<dbReference type="Gene3D" id="2.40.110.10">
    <property type="entry name" value="Butyryl-CoA Dehydrogenase, subunit A, domain 2"/>
    <property type="match status" value="1"/>
</dbReference>
<dbReference type="GO" id="GO:0005739">
    <property type="term" value="C:mitochondrion"/>
    <property type="evidence" value="ECO:0007669"/>
    <property type="project" value="TreeGrafter"/>
</dbReference>
<comment type="catalytic activity">
    <reaction evidence="13">
        <text>butanoyl-CoA + oxidized [electron-transfer flavoprotein] + H(+) = (2E)-butenoyl-CoA + reduced [electron-transfer flavoprotein]</text>
        <dbReference type="Rhea" id="RHEA:24004"/>
        <dbReference type="Rhea" id="RHEA-COMP:10685"/>
        <dbReference type="Rhea" id="RHEA-COMP:10686"/>
        <dbReference type="ChEBI" id="CHEBI:15378"/>
        <dbReference type="ChEBI" id="CHEBI:57332"/>
        <dbReference type="ChEBI" id="CHEBI:57371"/>
        <dbReference type="ChEBI" id="CHEBI:57692"/>
        <dbReference type="ChEBI" id="CHEBI:58307"/>
        <dbReference type="EC" id="1.3.8.1"/>
    </reaction>
    <physiologicalReaction direction="left-to-right" evidence="13">
        <dbReference type="Rhea" id="RHEA:24005"/>
    </physiologicalReaction>
</comment>
<dbReference type="FunFam" id="1.20.140.10:FF:000004">
    <property type="entry name" value="Acyl-CoA dehydrogenase FadE25"/>
    <property type="match status" value="1"/>
</dbReference>
<evidence type="ECO:0000256" key="1">
    <source>
        <dbReference type="ARBA" id="ARBA00001974"/>
    </source>
</evidence>
<reference evidence="18 19" key="1">
    <citation type="submission" date="2023-11" db="EMBL/GenBank/DDBJ databases">
        <authorList>
            <person name="Okamura Y."/>
        </authorList>
    </citation>
    <scope>NUCLEOTIDE SEQUENCE [LARGE SCALE GENOMIC DNA]</scope>
</reference>
<dbReference type="EMBL" id="CAVLEF010000002">
    <property type="protein sequence ID" value="CAK1541531.1"/>
    <property type="molecule type" value="Genomic_DNA"/>
</dbReference>
<evidence type="ECO:0000256" key="4">
    <source>
        <dbReference type="ARBA" id="ARBA00012046"/>
    </source>
</evidence>
<dbReference type="SUPFAM" id="SSF47203">
    <property type="entry name" value="Acyl-CoA dehydrogenase C-terminal domain-like"/>
    <property type="match status" value="1"/>
</dbReference>
<comment type="catalytic activity">
    <reaction evidence="11">
        <text>pentanoyl-CoA + oxidized [electron-transfer flavoprotein] + H(+) = (2E)-pentenoyl-CoA + reduced [electron-transfer flavoprotein]</text>
        <dbReference type="Rhea" id="RHEA:43456"/>
        <dbReference type="Rhea" id="RHEA-COMP:10685"/>
        <dbReference type="Rhea" id="RHEA-COMP:10686"/>
        <dbReference type="ChEBI" id="CHEBI:15378"/>
        <dbReference type="ChEBI" id="CHEBI:57389"/>
        <dbReference type="ChEBI" id="CHEBI:57692"/>
        <dbReference type="ChEBI" id="CHEBI:58307"/>
        <dbReference type="ChEBI" id="CHEBI:86160"/>
    </reaction>
    <physiologicalReaction direction="left-to-right" evidence="11">
        <dbReference type="Rhea" id="RHEA:43457"/>
    </physiologicalReaction>
</comment>
<evidence type="ECO:0000256" key="6">
    <source>
        <dbReference type="ARBA" id="ARBA00022827"/>
    </source>
</evidence>
<dbReference type="PANTHER" id="PTHR43884">
    <property type="entry name" value="ACYL-COA DEHYDROGENASE"/>
    <property type="match status" value="1"/>
</dbReference>
<dbReference type="AlphaFoldDB" id="A0AAV1IXP5"/>
<dbReference type="InterPro" id="IPR009075">
    <property type="entry name" value="AcylCo_DH/oxidase_C"/>
</dbReference>
<organism evidence="18 19">
    <name type="scientific">Leptosia nina</name>
    <dbReference type="NCBI Taxonomy" id="320188"/>
    <lineage>
        <taxon>Eukaryota</taxon>
        <taxon>Metazoa</taxon>
        <taxon>Ecdysozoa</taxon>
        <taxon>Arthropoda</taxon>
        <taxon>Hexapoda</taxon>
        <taxon>Insecta</taxon>
        <taxon>Pterygota</taxon>
        <taxon>Neoptera</taxon>
        <taxon>Endopterygota</taxon>
        <taxon>Lepidoptera</taxon>
        <taxon>Glossata</taxon>
        <taxon>Ditrysia</taxon>
        <taxon>Papilionoidea</taxon>
        <taxon>Pieridae</taxon>
        <taxon>Pierinae</taxon>
        <taxon>Leptosia</taxon>
    </lineage>
</organism>
<comment type="catalytic activity">
    <reaction evidence="12">
        <text>hexanoyl-CoA + oxidized [electron-transfer flavoprotein] + H(+) = (2E)-hexenoyl-CoA + reduced [electron-transfer flavoprotein]</text>
        <dbReference type="Rhea" id="RHEA:43464"/>
        <dbReference type="Rhea" id="RHEA-COMP:10685"/>
        <dbReference type="Rhea" id="RHEA-COMP:10686"/>
        <dbReference type="ChEBI" id="CHEBI:15378"/>
        <dbReference type="ChEBI" id="CHEBI:57692"/>
        <dbReference type="ChEBI" id="CHEBI:58307"/>
        <dbReference type="ChEBI" id="CHEBI:62077"/>
        <dbReference type="ChEBI" id="CHEBI:62620"/>
    </reaction>
    <physiologicalReaction direction="left-to-right" evidence="12">
        <dbReference type="Rhea" id="RHEA:43465"/>
    </physiologicalReaction>
</comment>
<dbReference type="PANTHER" id="PTHR43884:SF12">
    <property type="entry name" value="ISOVALERYL-COA DEHYDROGENASE, MITOCHONDRIAL-RELATED"/>
    <property type="match status" value="1"/>
</dbReference>
<gene>
    <name evidence="18" type="ORF">LNINA_LOCUS1507</name>
</gene>
<keyword evidence="5 14" id="KW-0285">Flavoprotein</keyword>
<dbReference type="CDD" id="cd01158">
    <property type="entry name" value="SCAD_SBCAD"/>
    <property type="match status" value="1"/>
</dbReference>
<dbReference type="GO" id="GO:0016937">
    <property type="term" value="F:short-chain fatty acyl-CoA dehydrogenase activity"/>
    <property type="evidence" value="ECO:0007669"/>
    <property type="project" value="UniProtKB-EC"/>
</dbReference>
<evidence type="ECO:0000313" key="19">
    <source>
        <dbReference type="Proteomes" id="UP001497472"/>
    </source>
</evidence>
<evidence type="ECO:0000259" key="15">
    <source>
        <dbReference type="Pfam" id="PF00441"/>
    </source>
</evidence>
<dbReference type="Pfam" id="PF02771">
    <property type="entry name" value="Acyl-CoA_dh_N"/>
    <property type="match status" value="1"/>
</dbReference>
<dbReference type="InterPro" id="IPR037069">
    <property type="entry name" value="AcylCoA_DH/ox_N_sf"/>
</dbReference>
<protein>
    <recommendedName>
        <fullName evidence="9">Short-chain specific acyl-CoA dehydrogenase, mitochondrial</fullName>
        <ecNumber evidence="4">1.3.8.1</ecNumber>
    </recommendedName>
    <alternativeName>
        <fullName evidence="8">Butyryl-CoA dehydrogenase</fullName>
    </alternativeName>
</protein>
<evidence type="ECO:0000259" key="16">
    <source>
        <dbReference type="Pfam" id="PF02770"/>
    </source>
</evidence>
<evidence type="ECO:0000256" key="12">
    <source>
        <dbReference type="ARBA" id="ARBA00049192"/>
    </source>
</evidence>
<evidence type="ECO:0000256" key="14">
    <source>
        <dbReference type="RuleBase" id="RU362125"/>
    </source>
</evidence>
<comment type="cofactor">
    <cofactor evidence="1 14">
        <name>FAD</name>
        <dbReference type="ChEBI" id="CHEBI:57692"/>
    </cofactor>
</comment>
<evidence type="ECO:0000256" key="8">
    <source>
        <dbReference type="ARBA" id="ARBA00031895"/>
    </source>
</evidence>
<keyword evidence="19" id="KW-1185">Reference proteome</keyword>
<comment type="pathway">
    <text evidence="2">Lipid metabolism; mitochondrial fatty acid beta-oxidation.</text>
</comment>
<dbReference type="GO" id="GO:0033539">
    <property type="term" value="P:fatty acid beta-oxidation using acyl-CoA dehydrogenase"/>
    <property type="evidence" value="ECO:0007669"/>
    <property type="project" value="TreeGrafter"/>
</dbReference>
<evidence type="ECO:0000256" key="9">
    <source>
        <dbReference type="ARBA" id="ARBA00044204"/>
    </source>
</evidence>
<dbReference type="FunFam" id="1.10.540.10:FF:000002">
    <property type="entry name" value="Acyl-CoA dehydrogenase FadE19"/>
    <property type="match status" value="1"/>
</dbReference>
<evidence type="ECO:0000256" key="7">
    <source>
        <dbReference type="ARBA" id="ARBA00023002"/>
    </source>
</evidence>
<dbReference type="InterPro" id="IPR006089">
    <property type="entry name" value="Acyl-CoA_DH_CS"/>
</dbReference>
<evidence type="ECO:0000313" key="18">
    <source>
        <dbReference type="EMBL" id="CAK1541531.1"/>
    </source>
</evidence>
<name>A0AAV1IXP5_9NEOP</name>
<feature type="domain" description="Acyl-CoA dehydrogenase/oxidase N-terminal" evidence="17">
    <location>
        <begin position="29"/>
        <end position="140"/>
    </location>
</feature>
<dbReference type="FunFam" id="2.40.110.10:FF:000001">
    <property type="entry name" value="Acyl-CoA dehydrogenase, mitochondrial"/>
    <property type="match status" value="1"/>
</dbReference>